<evidence type="ECO:0000313" key="2">
    <source>
        <dbReference type="Proteomes" id="UP000236291"/>
    </source>
</evidence>
<accession>A0A2K3N1G6</accession>
<reference evidence="1 2" key="1">
    <citation type="journal article" date="2014" name="Am. J. Bot.">
        <title>Genome assembly and annotation for red clover (Trifolium pratense; Fabaceae).</title>
        <authorList>
            <person name="Istvanek J."/>
            <person name="Jaros M."/>
            <person name="Krenek A."/>
            <person name="Repkova J."/>
        </authorList>
    </citation>
    <scope>NUCLEOTIDE SEQUENCE [LARGE SCALE GENOMIC DNA]</scope>
    <source>
        <strain evidence="2">cv. Tatra</strain>
        <tissue evidence="1">Young leaves</tissue>
    </source>
</reference>
<proteinExistence type="predicted"/>
<dbReference type="Proteomes" id="UP000236291">
    <property type="component" value="Unassembled WGS sequence"/>
</dbReference>
<evidence type="ECO:0000313" key="1">
    <source>
        <dbReference type="EMBL" id="PNX96890.1"/>
    </source>
</evidence>
<organism evidence="1 2">
    <name type="scientific">Trifolium pratense</name>
    <name type="common">Red clover</name>
    <dbReference type="NCBI Taxonomy" id="57577"/>
    <lineage>
        <taxon>Eukaryota</taxon>
        <taxon>Viridiplantae</taxon>
        <taxon>Streptophyta</taxon>
        <taxon>Embryophyta</taxon>
        <taxon>Tracheophyta</taxon>
        <taxon>Spermatophyta</taxon>
        <taxon>Magnoliopsida</taxon>
        <taxon>eudicotyledons</taxon>
        <taxon>Gunneridae</taxon>
        <taxon>Pentapetalae</taxon>
        <taxon>rosids</taxon>
        <taxon>fabids</taxon>
        <taxon>Fabales</taxon>
        <taxon>Fabaceae</taxon>
        <taxon>Papilionoideae</taxon>
        <taxon>50 kb inversion clade</taxon>
        <taxon>NPAAA clade</taxon>
        <taxon>Hologalegina</taxon>
        <taxon>IRL clade</taxon>
        <taxon>Trifolieae</taxon>
        <taxon>Trifolium</taxon>
    </lineage>
</organism>
<name>A0A2K3N1G6_TRIPR</name>
<protein>
    <submittedName>
        <fullName evidence="1">Uncharacterized protein</fullName>
    </submittedName>
</protein>
<gene>
    <name evidence="1" type="ORF">L195_g020107</name>
</gene>
<dbReference type="AlphaFoldDB" id="A0A2K3N1G6"/>
<dbReference type="EMBL" id="ASHM01014973">
    <property type="protein sequence ID" value="PNX96890.1"/>
    <property type="molecule type" value="Genomic_DNA"/>
</dbReference>
<sequence>MSHIAARDNDVKGHHQIHGQRLFKLIHLGVAGKRGEHITAWTSYIFCFTLSGTSEGLSPTDMRHQRGSFAQDFAMHGERFGDDSEKVWN</sequence>
<comment type="caution">
    <text evidence="1">The sequence shown here is derived from an EMBL/GenBank/DDBJ whole genome shotgun (WGS) entry which is preliminary data.</text>
</comment>
<reference evidence="1 2" key="2">
    <citation type="journal article" date="2017" name="Front. Plant Sci.">
        <title>Gene Classification and Mining of Molecular Markers Useful in Red Clover (Trifolium pratense) Breeding.</title>
        <authorList>
            <person name="Istvanek J."/>
            <person name="Dluhosova J."/>
            <person name="Dluhos P."/>
            <person name="Patkova L."/>
            <person name="Nedelnik J."/>
            <person name="Repkova J."/>
        </authorList>
    </citation>
    <scope>NUCLEOTIDE SEQUENCE [LARGE SCALE GENOMIC DNA]</scope>
    <source>
        <strain evidence="2">cv. Tatra</strain>
        <tissue evidence="1">Young leaves</tissue>
    </source>
</reference>